<reference evidence="1 2" key="1">
    <citation type="journal article" date="2021" name="bioRxiv">
        <title>The Gossypium anomalum genome as a resource for cotton improvement and evolutionary analysis of hybrid incompatibility.</title>
        <authorList>
            <person name="Grover C.E."/>
            <person name="Yuan D."/>
            <person name="Arick M.A."/>
            <person name="Miller E.R."/>
            <person name="Hu G."/>
            <person name="Peterson D.G."/>
            <person name="Wendel J.F."/>
            <person name="Udall J.A."/>
        </authorList>
    </citation>
    <scope>NUCLEOTIDE SEQUENCE [LARGE SCALE GENOMIC DNA]</scope>
    <source>
        <strain evidence="1">JFW-Udall</strain>
        <tissue evidence="1">Leaf</tissue>
    </source>
</reference>
<sequence length="116" mass="13310">MENGLLDRVEGNANVHRWSEQTQLGKGDSITVGYMSELSDYTRISVTQNNLQELKVDENLLRALAQFWNPAYSCFTFEEVDLVLLWRSTQPYFGVLDFSVIGFILELFVSQPLVRS</sequence>
<keyword evidence="2" id="KW-1185">Reference proteome</keyword>
<accession>A0A8J5ZGG7</accession>
<dbReference type="AlphaFoldDB" id="A0A8J5ZGG7"/>
<comment type="caution">
    <text evidence="1">The sequence shown here is derived from an EMBL/GenBank/DDBJ whole genome shotgun (WGS) entry which is preliminary data.</text>
</comment>
<organism evidence="1 2">
    <name type="scientific">Gossypium anomalum</name>
    <dbReference type="NCBI Taxonomy" id="47600"/>
    <lineage>
        <taxon>Eukaryota</taxon>
        <taxon>Viridiplantae</taxon>
        <taxon>Streptophyta</taxon>
        <taxon>Embryophyta</taxon>
        <taxon>Tracheophyta</taxon>
        <taxon>Spermatophyta</taxon>
        <taxon>Magnoliopsida</taxon>
        <taxon>eudicotyledons</taxon>
        <taxon>Gunneridae</taxon>
        <taxon>Pentapetalae</taxon>
        <taxon>rosids</taxon>
        <taxon>malvids</taxon>
        <taxon>Malvales</taxon>
        <taxon>Malvaceae</taxon>
        <taxon>Malvoideae</taxon>
        <taxon>Gossypium</taxon>
    </lineage>
</organism>
<name>A0A8J5ZGG7_9ROSI</name>
<gene>
    <name evidence="1" type="ORF">CXB51_002863</name>
</gene>
<dbReference type="OrthoDB" id="996936at2759"/>
<protein>
    <recommendedName>
        <fullName evidence="3">Aminotransferase-like plant mobile domain-containing protein</fullName>
    </recommendedName>
</protein>
<proteinExistence type="predicted"/>
<evidence type="ECO:0008006" key="3">
    <source>
        <dbReference type="Google" id="ProtNLM"/>
    </source>
</evidence>
<evidence type="ECO:0000313" key="2">
    <source>
        <dbReference type="Proteomes" id="UP000701853"/>
    </source>
</evidence>
<evidence type="ECO:0000313" key="1">
    <source>
        <dbReference type="EMBL" id="KAG8500852.1"/>
    </source>
</evidence>
<dbReference type="Proteomes" id="UP000701853">
    <property type="component" value="Chromosome 2"/>
</dbReference>
<dbReference type="EMBL" id="JAHUZN010000002">
    <property type="protein sequence ID" value="KAG8500852.1"/>
    <property type="molecule type" value="Genomic_DNA"/>
</dbReference>